<keyword evidence="3" id="KW-1185">Reference proteome</keyword>
<comment type="caution">
    <text evidence="2">The sequence shown here is derived from an EMBL/GenBank/DDBJ whole genome shotgun (WGS) entry which is preliminary data.</text>
</comment>
<dbReference type="SMART" id="SM00507">
    <property type="entry name" value="HNHc"/>
    <property type="match status" value="1"/>
</dbReference>
<accession>A0ABR8DFK2</accession>
<evidence type="ECO:0000313" key="3">
    <source>
        <dbReference type="Proteomes" id="UP000623440"/>
    </source>
</evidence>
<feature type="domain" description="HNH nuclease" evidence="1">
    <location>
        <begin position="202"/>
        <end position="257"/>
    </location>
</feature>
<keyword evidence="2" id="KW-0540">Nuclease</keyword>
<dbReference type="Proteomes" id="UP000623440">
    <property type="component" value="Unassembled WGS sequence"/>
</dbReference>
<sequence length="289" mass="34530">MKITPNKILYINLGPGNKWRKDCIYTDNTIRLGHIEVSHQLCLECKSKNQWSEADQELNKYFDNKKITRRRKEISNFYSSDENTLWITHFEDKLWWCFANTNITQRIDNTKERAVIGKWNCNNILGEPLELKYFNKKLQKPNCNQTICCKKEDEIKEILEKINTIEYQQIKNNIFEHEPHLENEREEVIIQRIKRDQEIILNIKNKYNNCCQFENCGFTFSKNNGGFYSEGHHLIPLSQEGSQNENNVVILCPNHHRMLHYAQVEPIKDKENNKRLVKINGKDYFIIYK</sequence>
<dbReference type="RefSeq" id="WP_190938985.1">
    <property type="nucleotide sequence ID" value="NZ_JACJSI010000002.1"/>
</dbReference>
<evidence type="ECO:0000313" key="2">
    <source>
        <dbReference type="EMBL" id="MBD2528317.1"/>
    </source>
</evidence>
<name>A0ABR8DFK2_9NOSO</name>
<keyword evidence="2" id="KW-0255">Endonuclease</keyword>
<dbReference type="InterPro" id="IPR003615">
    <property type="entry name" value="HNH_nuc"/>
</dbReference>
<evidence type="ECO:0000259" key="1">
    <source>
        <dbReference type="SMART" id="SM00507"/>
    </source>
</evidence>
<protein>
    <submittedName>
        <fullName evidence="2">HNH endonuclease</fullName>
    </submittedName>
</protein>
<dbReference type="Gene3D" id="1.10.30.50">
    <property type="match status" value="1"/>
</dbReference>
<reference evidence="2 3" key="1">
    <citation type="journal article" date="2020" name="ISME J.">
        <title>Comparative genomics reveals insights into cyanobacterial evolution and habitat adaptation.</title>
        <authorList>
            <person name="Chen M.Y."/>
            <person name="Teng W.K."/>
            <person name="Zhao L."/>
            <person name="Hu C.X."/>
            <person name="Zhou Y.K."/>
            <person name="Han B.P."/>
            <person name="Song L.R."/>
            <person name="Shu W.S."/>
        </authorList>
    </citation>
    <scope>NUCLEOTIDE SEQUENCE [LARGE SCALE GENOMIC DNA]</scope>
    <source>
        <strain evidence="2 3">FACHB-838</strain>
    </source>
</reference>
<keyword evidence="2" id="KW-0378">Hydrolase</keyword>
<dbReference type="CDD" id="cd00085">
    <property type="entry name" value="HNHc"/>
    <property type="match status" value="1"/>
</dbReference>
<gene>
    <name evidence="2" type="ORF">H6G97_01600</name>
</gene>
<organism evidence="2 3">
    <name type="scientific">Nostoc flagelliforme FACHB-838</name>
    <dbReference type="NCBI Taxonomy" id="2692904"/>
    <lineage>
        <taxon>Bacteria</taxon>
        <taxon>Bacillati</taxon>
        <taxon>Cyanobacteriota</taxon>
        <taxon>Cyanophyceae</taxon>
        <taxon>Nostocales</taxon>
        <taxon>Nostocaceae</taxon>
        <taxon>Nostoc</taxon>
    </lineage>
</organism>
<proteinExistence type="predicted"/>
<dbReference type="GO" id="GO:0004519">
    <property type="term" value="F:endonuclease activity"/>
    <property type="evidence" value="ECO:0007669"/>
    <property type="project" value="UniProtKB-KW"/>
</dbReference>
<dbReference type="EMBL" id="JACJSI010000002">
    <property type="protein sequence ID" value="MBD2528317.1"/>
    <property type="molecule type" value="Genomic_DNA"/>
</dbReference>
<dbReference type="Pfam" id="PF01844">
    <property type="entry name" value="HNH"/>
    <property type="match status" value="1"/>
</dbReference>
<dbReference type="InterPro" id="IPR002711">
    <property type="entry name" value="HNH"/>
</dbReference>